<keyword evidence="5 8" id="KW-0812">Transmembrane</keyword>
<comment type="similarity">
    <text evidence="2">Belongs to the binding-protein-dependent transport system permease family. FecCD subfamily.</text>
</comment>
<feature type="transmembrane region" description="Helical" evidence="8">
    <location>
        <begin position="88"/>
        <end position="109"/>
    </location>
</feature>
<feature type="transmembrane region" description="Helical" evidence="8">
    <location>
        <begin position="159"/>
        <end position="179"/>
    </location>
</feature>
<dbReference type="CDD" id="cd06550">
    <property type="entry name" value="TM_ABC_iron-siderophores_like"/>
    <property type="match status" value="1"/>
</dbReference>
<dbReference type="GO" id="GO:0033214">
    <property type="term" value="P:siderophore-iron import into cell"/>
    <property type="evidence" value="ECO:0007669"/>
    <property type="project" value="TreeGrafter"/>
</dbReference>
<dbReference type="EMBL" id="JACXIY010000022">
    <property type="protein sequence ID" value="MBD2870551.1"/>
    <property type="molecule type" value="Genomic_DNA"/>
</dbReference>
<proteinExistence type="inferred from homology"/>
<keyword evidence="4" id="KW-1003">Cell membrane</keyword>
<organism evidence="9 10">
    <name type="scientific">Paenibacillus arenilitoris</name>
    <dbReference type="NCBI Taxonomy" id="2772299"/>
    <lineage>
        <taxon>Bacteria</taxon>
        <taxon>Bacillati</taxon>
        <taxon>Bacillota</taxon>
        <taxon>Bacilli</taxon>
        <taxon>Bacillales</taxon>
        <taxon>Paenibacillaceae</taxon>
        <taxon>Paenibacillus</taxon>
    </lineage>
</organism>
<dbReference type="GO" id="GO:0005886">
    <property type="term" value="C:plasma membrane"/>
    <property type="evidence" value="ECO:0007669"/>
    <property type="project" value="UniProtKB-SubCell"/>
</dbReference>
<evidence type="ECO:0000256" key="1">
    <source>
        <dbReference type="ARBA" id="ARBA00004651"/>
    </source>
</evidence>
<reference evidence="9" key="1">
    <citation type="submission" date="2020-09" db="EMBL/GenBank/DDBJ databases">
        <title>A novel bacterium of genus Paenibacillus, isolated from South China Sea.</title>
        <authorList>
            <person name="Huang H."/>
            <person name="Mo K."/>
            <person name="Hu Y."/>
        </authorList>
    </citation>
    <scope>NUCLEOTIDE SEQUENCE</scope>
    <source>
        <strain evidence="9">IB182493</strain>
    </source>
</reference>
<comment type="subcellular location">
    <subcellularLocation>
        <location evidence="1">Cell membrane</location>
        <topology evidence="1">Multi-pass membrane protein</topology>
    </subcellularLocation>
</comment>
<name>A0A927CRF0_9BACL</name>
<sequence>MIAMGTVFDAFTSYDGSREHLIVRTVRVPRALMAMMVGACLGAAGSVLQAVTRNPLAGPEMLGSSNGAALLLVISMFLFGYTSSMLHIWAALIGAGLASLAVFMLGSLGGGMTSIKLILAGATVNLLLGSLVQGILIFSEQSLDEMRFWLAGSLTGGSLAMFVKVLPFMLAGLAGALVMSKQINLLSLGDEVAQNLGLKVGFYKAMALLAIMCLMGGAVAIAGPIGFVGLAVPHLARFLVGVDYRWIIPYAAVLGAGLLLLADICARFILPDQEISAGVVTALVGAPFLIYLAQRKGE</sequence>
<feature type="transmembrane region" description="Helical" evidence="8">
    <location>
        <begin position="63"/>
        <end position="81"/>
    </location>
</feature>
<protein>
    <submittedName>
        <fullName evidence="9">Iron ABC transporter permease</fullName>
    </submittedName>
</protein>
<keyword evidence="7 8" id="KW-0472">Membrane</keyword>
<feature type="transmembrane region" description="Helical" evidence="8">
    <location>
        <begin position="31"/>
        <end position="51"/>
    </location>
</feature>
<keyword evidence="10" id="KW-1185">Reference proteome</keyword>
<feature type="transmembrane region" description="Helical" evidence="8">
    <location>
        <begin position="115"/>
        <end position="138"/>
    </location>
</feature>
<evidence type="ECO:0000256" key="4">
    <source>
        <dbReference type="ARBA" id="ARBA00022475"/>
    </source>
</evidence>
<gene>
    <name evidence="9" type="ORF">IDH41_18375</name>
</gene>
<dbReference type="AlphaFoldDB" id="A0A927CRF0"/>
<dbReference type="Proteomes" id="UP000632125">
    <property type="component" value="Unassembled WGS sequence"/>
</dbReference>
<dbReference type="PANTHER" id="PTHR30472:SF1">
    <property type="entry name" value="FE(3+) DICITRATE TRANSPORT SYSTEM PERMEASE PROTEIN FECC-RELATED"/>
    <property type="match status" value="1"/>
</dbReference>
<dbReference type="SUPFAM" id="SSF81345">
    <property type="entry name" value="ABC transporter involved in vitamin B12 uptake, BtuC"/>
    <property type="match status" value="1"/>
</dbReference>
<comment type="caution">
    <text evidence="9">The sequence shown here is derived from an EMBL/GenBank/DDBJ whole genome shotgun (WGS) entry which is preliminary data.</text>
</comment>
<evidence type="ECO:0000256" key="3">
    <source>
        <dbReference type="ARBA" id="ARBA00022448"/>
    </source>
</evidence>
<evidence type="ECO:0000313" key="9">
    <source>
        <dbReference type="EMBL" id="MBD2870551.1"/>
    </source>
</evidence>
<dbReference type="GO" id="GO:0022857">
    <property type="term" value="F:transmembrane transporter activity"/>
    <property type="evidence" value="ECO:0007669"/>
    <property type="project" value="InterPro"/>
</dbReference>
<evidence type="ECO:0000256" key="2">
    <source>
        <dbReference type="ARBA" id="ARBA00007935"/>
    </source>
</evidence>
<feature type="transmembrane region" description="Helical" evidence="8">
    <location>
        <begin position="205"/>
        <end position="232"/>
    </location>
</feature>
<keyword evidence="3" id="KW-0813">Transport</keyword>
<keyword evidence="6 8" id="KW-1133">Transmembrane helix</keyword>
<dbReference type="Gene3D" id="1.10.3470.10">
    <property type="entry name" value="ABC transporter involved in vitamin B12 uptake, BtuC"/>
    <property type="match status" value="1"/>
</dbReference>
<dbReference type="Pfam" id="PF01032">
    <property type="entry name" value="FecCD"/>
    <property type="match status" value="1"/>
</dbReference>
<evidence type="ECO:0000256" key="7">
    <source>
        <dbReference type="ARBA" id="ARBA00023136"/>
    </source>
</evidence>
<evidence type="ECO:0000256" key="5">
    <source>
        <dbReference type="ARBA" id="ARBA00022692"/>
    </source>
</evidence>
<dbReference type="InterPro" id="IPR000522">
    <property type="entry name" value="ABC_transptr_permease_BtuC"/>
</dbReference>
<feature type="transmembrane region" description="Helical" evidence="8">
    <location>
        <begin position="275"/>
        <end position="293"/>
    </location>
</feature>
<dbReference type="InterPro" id="IPR037294">
    <property type="entry name" value="ABC_BtuC-like"/>
</dbReference>
<evidence type="ECO:0000313" key="10">
    <source>
        <dbReference type="Proteomes" id="UP000632125"/>
    </source>
</evidence>
<dbReference type="FunFam" id="1.10.3470.10:FF:000001">
    <property type="entry name" value="Vitamin B12 ABC transporter permease BtuC"/>
    <property type="match status" value="1"/>
</dbReference>
<accession>A0A927CRF0</accession>
<evidence type="ECO:0000256" key="8">
    <source>
        <dbReference type="SAM" id="Phobius"/>
    </source>
</evidence>
<evidence type="ECO:0000256" key="6">
    <source>
        <dbReference type="ARBA" id="ARBA00022989"/>
    </source>
</evidence>
<feature type="transmembrane region" description="Helical" evidence="8">
    <location>
        <begin position="244"/>
        <end position="269"/>
    </location>
</feature>
<dbReference type="PANTHER" id="PTHR30472">
    <property type="entry name" value="FERRIC ENTEROBACTIN TRANSPORT SYSTEM PERMEASE PROTEIN"/>
    <property type="match status" value="1"/>
</dbReference>